<accession>A0A395V664</accession>
<evidence type="ECO:0000313" key="2">
    <source>
        <dbReference type="Proteomes" id="UP000266066"/>
    </source>
</evidence>
<dbReference type="Proteomes" id="UP000266066">
    <property type="component" value="Unassembled WGS sequence"/>
</dbReference>
<dbReference type="EMBL" id="QRUJ01000001">
    <property type="protein sequence ID" value="RGR56827.1"/>
    <property type="molecule type" value="Genomic_DNA"/>
</dbReference>
<dbReference type="InterPro" id="IPR021145">
    <property type="entry name" value="Portal_protein_SPP1_Gp6-like"/>
</dbReference>
<organism evidence="1 2">
    <name type="scientific">Agathobacter rectalis</name>
    <dbReference type="NCBI Taxonomy" id="39491"/>
    <lineage>
        <taxon>Bacteria</taxon>
        <taxon>Bacillati</taxon>
        <taxon>Bacillota</taxon>
        <taxon>Clostridia</taxon>
        <taxon>Lachnospirales</taxon>
        <taxon>Lachnospiraceae</taxon>
        <taxon>Agathobacter</taxon>
    </lineage>
</organism>
<protein>
    <submittedName>
        <fullName evidence="1">Phage capsid protein</fullName>
    </submittedName>
</protein>
<dbReference type="Pfam" id="PF05133">
    <property type="entry name" value="SPP1_portal"/>
    <property type="match status" value="1"/>
</dbReference>
<name>A0A395V664_9FIRM</name>
<reference evidence="1 2" key="1">
    <citation type="submission" date="2018-08" db="EMBL/GenBank/DDBJ databases">
        <title>A genome reference for cultivated species of the human gut microbiota.</title>
        <authorList>
            <person name="Zou Y."/>
            <person name="Xue W."/>
            <person name="Luo G."/>
        </authorList>
    </citation>
    <scope>NUCLEOTIDE SEQUENCE [LARGE SCALE GENOMIC DNA]</scope>
    <source>
        <strain evidence="1 2">AF25-15</strain>
    </source>
</reference>
<proteinExistence type="predicted"/>
<comment type="caution">
    <text evidence="1">The sequence shown here is derived from an EMBL/GenBank/DDBJ whole genome shotgun (WGS) entry which is preliminary data.</text>
</comment>
<dbReference type="AlphaFoldDB" id="A0A395V664"/>
<evidence type="ECO:0000313" key="1">
    <source>
        <dbReference type="EMBL" id="RGR56827.1"/>
    </source>
</evidence>
<gene>
    <name evidence="1" type="ORF">DWY38_00285</name>
</gene>
<sequence>MRIANILRKVLRRLVPNNSVEKALGVDICESGVMQNAIELWHNMYKNEPPWRGGKDNVIPLNLPAAISEEFARLILTEFSMEVTGSPMAAFINEQLKDQLTDLNKFVEMYCAGGAIAVKPFVTNIDENGKPTAIELDFVKAVDFFPCAFNNKGEITAAVFVEGKKIGDYLYTRLEYHELTGMTYTIINKAFKSEEIYQYNDDGTYAVRDRFRKEVPLSEVDEWAGLSEEPVIIGNIDKPLFAYIKVPKANNIDTDSPFGVSVFSRATEIIEQADIQYGRVLWEYKATEAAILGDSELFQTDKHGKPVLPAGQERMFKTFDFDNADGTNKGLLKEYAPQIRHEALFQGLNKLLMKIEFLVGLAYGTLSEPTDIEKTAYEIRVSKQRSYHTVTAMQDAWHKGFEKIIYAMRVLALLYDMVPDGETELNCNWGDGVLEDTEAEYQRRWSMVVAGKLKTEAFLAWYFGCSEEEAKNMMPEPVARFPTEE</sequence>